<dbReference type="Gene3D" id="1.10.1060.10">
    <property type="entry name" value="Alpha-helical ferredoxin"/>
    <property type="match status" value="1"/>
</dbReference>
<dbReference type="InterPro" id="IPR009051">
    <property type="entry name" value="Helical_ferredxn"/>
</dbReference>
<gene>
    <name evidence="8" type="ORF">BOW53_12675</name>
</gene>
<dbReference type="PANTHER" id="PTHR32479:SF17">
    <property type="entry name" value="GLYCOLATE OXIDASE IRON-SULFUR SUBUNIT"/>
    <property type="match status" value="1"/>
</dbReference>
<dbReference type="Proteomes" id="UP000191110">
    <property type="component" value="Unassembled WGS sequence"/>
</dbReference>
<keyword evidence="3" id="KW-0677">Repeat</keyword>
<comment type="caution">
    <text evidence="8">The sequence shown here is derived from an EMBL/GenBank/DDBJ whole genome shotgun (WGS) entry which is preliminary data.</text>
</comment>
<keyword evidence="4 6" id="KW-0408">Iron</keyword>
<dbReference type="EC" id="1.1.99.14" evidence="6"/>
<dbReference type="AlphaFoldDB" id="A0A1T2L294"/>
<feature type="domain" description="4Fe-4S ferredoxin-type" evidence="7">
    <location>
        <begin position="10"/>
        <end position="39"/>
    </location>
</feature>
<dbReference type="RefSeq" id="WP_078484455.1">
    <property type="nucleotide sequence ID" value="NZ_MPRL01000058.1"/>
</dbReference>
<feature type="domain" description="4Fe-4S ferredoxin-type" evidence="7">
    <location>
        <begin position="61"/>
        <end position="92"/>
    </location>
</feature>
<evidence type="ECO:0000259" key="7">
    <source>
        <dbReference type="PROSITE" id="PS51379"/>
    </source>
</evidence>
<evidence type="ECO:0000256" key="6">
    <source>
        <dbReference type="PIRNR" id="PIRNR000139"/>
    </source>
</evidence>
<evidence type="ECO:0000313" key="8">
    <source>
        <dbReference type="EMBL" id="OOZ39150.1"/>
    </source>
</evidence>
<dbReference type="InterPro" id="IPR004017">
    <property type="entry name" value="Cys_rich_dom"/>
</dbReference>
<keyword evidence="5 6" id="KW-0411">Iron-sulfur</keyword>
<accession>A0A1T2L294</accession>
<dbReference type="GO" id="GO:0019154">
    <property type="term" value="F:glycolate dehydrogenase activity"/>
    <property type="evidence" value="ECO:0007669"/>
    <property type="project" value="UniProtKB-EC"/>
</dbReference>
<dbReference type="Pfam" id="PF02754">
    <property type="entry name" value="CCG"/>
    <property type="match status" value="2"/>
</dbReference>
<keyword evidence="9" id="KW-1185">Reference proteome</keyword>
<evidence type="ECO:0000313" key="9">
    <source>
        <dbReference type="Proteomes" id="UP000191110"/>
    </source>
</evidence>
<keyword evidence="2 6" id="KW-0479">Metal-binding</keyword>
<protein>
    <recommendedName>
        <fullName evidence="6">Glycolate oxidase iron-sulfur subunit</fullName>
        <ecNumber evidence="6">1.1.99.14</ecNumber>
    </recommendedName>
</protein>
<dbReference type="Pfam" id="PF13183">
    <property type="entry name" value="Fer4_8"/>
    <property type="match status" value="1"/>
</dbReference>
<comment type="catalytic activity">
    <reaction evidence="6">
        <text>glycolate + A = glyoxylate + AH2</text>
        <dbReference type="Rhea" id="RHEA:21264"/>
        <dbReference type="ChEBI" id="CHEBI:13193"/>
        <dbReference type="ChEBI" id="CHEBI:17499"/>
        <dbReference type="ChEBI" id="CHEBI:29805"/>
        <dbReference type="ChEBI" id="CHEBI:36655"/>
        <dbReference type="EC" id="1.1.99.14"/>
    </reaction>
</comment>
<dbReference type="OrthoDB" id="9765258at2"/>
<dbReference type="InterPro" id="IPR017900">
    <property type="entry name" value="4Fe4S_Fe_S_CS"/>
</dbReference>
<reference evidence="8 9" key="1">
    <citation type="submission" date="2016-11" db="EMBL/GenBank/DDBJ databases">
        <title>Mixed transmission modes and dynamic genome evolution in an obligate animal-bacterial symbiosis.</title>
        <authorList>
            <person name="Russell S.L."/>
            <person name="Corbett-Detig R.B."/>
            <person name="Cavanaugh C.M."/>
        </authorList>
    </citation>
    <scope>NUCLEOTIDE SEQUENCE [LARGE SCALE GENOMIC DNA]</scope>
    <source>
        <strain evidence="8">Sveles-Q1</strain>
    </source>
</reference>
<comment type="catalytic activity">
    <reaction evidence="6">
        <text>(R)-lactate + A = pyruvate + AH2</text>
        <dbReference type="Rhea" id="RHEA:15089"/>
        <dbReference type="ChEBI" id="CHEBI:13193"/>
        <dbReference type="ChEBI" id="CHEBI:15361"/>
        <dbReference type="ChEBI" id="CHEBI:16004"/>
        <dbReference type="ChEBI" id="CHEBI:17499"/>
    </reaction>
</comment>
<keyword evidence="1 6" id="KW-0004">4Fe-4S</keyword>
<dbReference type="PANTHER" id="PTHR32479">
    <property type="entry name" value="GLYCOLATE OXIDASE IRON-SULFUR SUBUNIT"/>
    <property type="match status" value="1"/>
</dbReference>
<evidence type="ECO:0000256" key="5">
    <source>
        <dbReference type="ARBA" id="ARBA00023014"/>
    </source>
</evidence>
<keyword evidence="6" id="KW-0249">Electron transport</keyword>
<dbReference type="EMBL" id="MPRL01000058">
    <property type="protein sequence ID" value="OOZ39150.1"/>
    <property type="molecule type" value="Genomic_DNA"/>
</dbReference>
<evidence type="ECO:0000256" key="3">
    <source>
        <dbReference type="ARBA" id="ARBA00022737"/>
    </source>
</evidence>
<dbReference type="InterPro" id="IPR017896">
    <property type="entry name" value="4Fe4S_Fe-S-bd"/>
</dbReference>
<keyword evidence="6" id="KW-0813">Transport</keyword>
<comment type="function">
    <text evidence="6">Component of a complex that catalyzes the oxidation of glycolate to glyoxylate.</text>
</comment>
<name>A0A1T2L294_9GAMM</name>
<evidence type="ECO:0000256" key="1">
    <source>
        <dbReference type="ARBA" id="ARBA00022485"/>
    </source>
</evidence>
<comment type="cofactor">
    <cofactor evidence="6">
        <name>[4Fe-4S] cluster</name>
        <dbReference type="ChEBI" id="CHEBI:49883"/>
    </cofactor>
    <text evidence="6">Binds 2 [4Fe-4S] clusters.</text>
</comment>
<sequence length="416" mass="44996">MDQPVTPPDQQILKETDQCVLCGLCLPHCPTYHLTRNEAESPRGRISLMQALARGQLQADAELKGHLDRCLVCRSCERVCPSQVPYGKLIDEARALFAPGAAQSSSRSVPLQQLLDSVADKQGRLRQVAKGLRLYQRSGAQWLARQSGLLRGLKLDGLEQALPNVPEPLNLKSYYPPQGEKRADVALFTGCIGEMMDDGTLPSAIKLLNILGYGVQIPVSQGCCGSLHQHNGEPEQAKSLAHINVTAFNGLEVEAVIGTGSGCTAQLREYAARYGEENGFKVAVYDICDFLATIEWPEQICFRPLKQRIAIHEPCASRNLLNGMASVQKLLAMIPELVARPLANNNRCCGAAGSYMVTQPALADALRREKLSAITAASADAVVSTNIGCALHIQAGRPGLELHHPIALLLQQITSV</sequence>
<evidence type="ECO:0000256" key="2">
    <source>
        <dbReference type="ARBA" id="ARBA00022723"/>
    </source>
</evidence>
<proteinExistence type="predicted"/>
<evidence type="ECO:0000256" key="4">
    <source>
        <dbReference type="ARBA" id="ARBA00023004"/>
    </source>
</evidence>
<dbReference type="PROSITE" id="PS51379">
    <property type="entry name" value="4FE4S_FER_2"/>
    <property type="match status" value="2"/>
</dbReference>
<dbReference type="GO" id="GO:0046872">
    <property type="term" value="F:metal ion binding"/>
    <property type="evidence" value="ECO:0007669"/>
    <property type="project" value="UniProtKB-UniRule"/>
</dbReference>
<dbReference type="GO" id="GO:0051539">
    <property type="term" value="F:4 iron, 4 sulfur cluster binding"/>
    <property type="evidence" value="ECO:0007669"/>
    <property type="project" value="UniProtKB-UniRule"/>
</dbReference>
<organism evidence="8 9">
    <name type="scientific">Solemya pervernicosa gill symbiont</name>
    <dbReference type="NCBI Taxonomy" id="642797"/>
    <lineage>
        <taxon>Bacteria</taxon>
        <taxon>Pseudomonadati</taxon>
        <taxon>Pseudomonadota</taxon>
        <taxon>Gammaproteobacteria</taxon>
        <taxon>sulfur-oxidizing symbionts</taxon>
    </lineage>
</organism>
<dbReference type="SUPFAM" id="SSF46548">
    <property type="entry name" value="alpha-helical ferredoxin"/>
    <property type="match status" value="1"/>
</dbReference>
<dbReference type="PIRSF" id="PIRSF000139">
    <property type="entry name" value="Glc_ox_4Fe-4S"/>
    <property type="match status" value="1"/>
</dbReference>
<dbReference type="InterPro" id="IPR012257">
    <property type="entry name" value="Glc_ox_4Fe-4S"/>
</dbReference>
<dbReference type="PROSITE" id="PS00198">
    <property type="entry name" value="4FE4S_FER_1"/>
    <property type="match status" value="2"/>
</dbReference>